<reference evidence="2 3" key="1">
    <citation type="journal article" date="2018" name="Evol. Lett.">
        <title>Horizontal gene cluster transfer increased hallucinogenic mushroom diversity.</title>
        <authorList>
            <person name="Reynolds H.T."/>
            <person name="Vijayakumar V."/>
            <person name="Gluck-Thaler E."/>
            <person name="Korotkin H.B."/>
            <person name="Matheny P.B."/>
            <person name="Slot J.C."/>
        </authorList>
    </citation>
    <scope>NUCLEOTIDE SEQUENCE [LARGE SCALE GENOMIC DNA]</scope>
    <source>
        <strain evidence="2 3">2629</strain>
    </source>
</reference>
<keyword evidence="3" id="KW-1185">Reference proteome</keyword>
<dbReference type="OrthoDB" id="2418900at2759"/>
<dbReference type="EMBL" id="NHTK01004927">
    <property type="protein sequence ID" value="PPQ84187.1"/>
    <property type="molecule type" value="Genomic_DNA"/>
</dbReference>
<dbReference type="Pfam" id="PF18759">
    <property type="entry name" value="Plavaka"/>
    <property type="match status" value="1"/>
</dbReference>
<feature type="region of interest" description="Disordered" evidence="1">
    <location>
        <begin position="37"/>
        <end position="60"/>
    </location>
</feature>
<evidence type="ECO:0000313" key="3">
    <source>
        <dbReference type="Proteomes" id="UP000284842"/>
    </source>
</evidence>
<dbReference type="InterPro" id="IPR041078">
    <property type="entry name" value="Plavaka"/>
</dbReference>
<protein>
    <submittedName>
        <fullName evidence="2">Uncharacterized protein</fullName>
    </submittedName>
</protein>
<feature type="non-terminal residue" evidence="2">
    <location>
        <position position="513"/>
    </location>
</feature>
<comment type="caution">
    <text evidence="2">The sequence shown here is derived from an EMBL/GenBank/DDBJ whole genome shotgun (WGS) entry which is preliminary data.</text>
</comment>
<organism evidence="2 3">
    <name type="scientific">Panaeolus cyanescens</name>
    <dbReference type="NCBI Taxonomy" id="181874"/>
    <lineage>
        <taxon>Eukaryota</taxon>
        <taxon>Fungi</taxon>
        <taxon>Dikarya</taxon>
        <taxon>Basidiomycota</taxon>
        <taxon>Agaricomycotina</taxon>
        <taxon>Agaricomycetes</taxon>
        <taxon>Agaricomycetidae</taxon>
        <taxon>Agaricales</taxon>
        <taxon>Agaricineae</taxon>
        <taxon>Galeropsidaceae</taxon>
        <taxon>Panaeolus</taxon>
    </lineage>
</organism>
<sequence length="513" mass="58379">MRRHLTASPQCLIDFARQLRLWGQADEDEDIIENFNSYSDTDSASNSEDDQSVEDDSHYSTDEMEVDMEVVQDFIEDLQEIPYLPSAHSEDPQASLLGEEGPGPQTAANRLKRQAQAYLLDDNDETRYVLQHQDAGQVIAHKPAPGLLCREGYVDDLHDEDRMMDGTYEPGYAPFTSKLDWEVARWAIKTDPGKNGLDRLLQIPGVVEKLGLSFHNSRALYKRLDVIKNKAGEWKTSRLRFNDNDDEEFIVRHRDPLEAIKSLWQDPFLSPKMVFKPVRVYTDKSMTQRIYSEMWTGKWWEFLQKRVRKGGTVCPVIIATDKTQLTQFIGGKSAYPVYLTIGNIPRSIRRKPSAGACILIAYLSVEKVKERPGMTETEQRSKVQRVFHEAMRTVLSPLIDAGQNGVEMAGSDGAVREVFPILTCYVADYPEQCLVACCKYGTCPKCTVTATQLGDTAEYPLRTQKATEKVMKEAREAVADEPDERKRNRNYYTLCMEQDVAGGVWKPFWVGFP</sequence>
<evidence type="ECO:0000313" key="2">
    <source>
        <dbReference type="EMBL" id="PPQ84187.1"/>
    </source>
</evidence>
<name>A0A409X0A3_9AGAR</name>
<proteinExistence type="predicted"/>
<feature type="compositionally biased region" description="Polar residues" evidence="1">
    <location>
        <begin position="37"/>
        <end position="46"/>
    </location>
</feature>
<dbReference type="Proteomes" id="UP000284842">
    <property type="component" value="Unassembled WGS sequence"/>
</dbReference>
<dbReference type="AlphaFoldDB" id="A0A409X0A3"/>
<feature type="region of interest" description="Disordered" evidence="1">
    <location>
        <begin position="86"/>
        <end position="106"/>
    </location>
</feature>
<gene>
    <name evidence="2" type="ORF">CVT24_001862</name>
</gene>
<dbReference type="InParanoid" id="A0A409X0A3"/>
<accession>A0A409X0A3</accession>
<evidence type="ECO:0000256" key="1">
    <source>
        <dbReference type="SAM" id="MobiDB-lite"/>
    </source>
</evidence>